<accession>A0AAV7KS04</accession>
<feature type="transmembrane region" description="Helical" evidence="5">
    <location>
        <begin position="242"/>
        <end position="261"/>
    </location>
</feature>
<feature type="domain" description="Ig-like" evidence="7">
    <location>
        <begin position="128"/>
        <end position="218"/>
    </location>
</feature>
<evidence type="ECO:0000256" key="5">
    <source>
        <dbReference type="SAM" id="Phobius"/>
    </source>
</evidence>
<evidence type="ECO:0000313" key="8">
    <source>
        <dbReference type="EMBL" id="KAJ1081457.1"/>
    </source>
</evidence>
<organism evidence="8 9">
    <name type="scientific">Pleurodeles waltl</name>
    <name type="common">Iberian ribbed newt</name>
    <dbReference type="NCBI Taxonomy" id="8319"/>
    <lineage>
        <taxon>Eukaryota</taxon>
        <taxon>Metazoa</taxon>
        <taxon>Chordata</taxon>
        <taxon>Craniata</taxon>
        <taxon>Vertebrata</taxon>
        <taxon>Euteleostomi</taxon>
        <taxon>Amphibia</taxon>
        <taxon>Batrachia</taxon>
        <taxon>Caudata</taxon>
        <taxon>Salamandroidea</taxon>
        <taxon>Salamandridae</taxon>
        <taxon>Pleurodelinae</taxon>
        <taxon>Pleurodeles</taxon>
    </lineage>
</organism>
<dbReference type="PANTHER" id="PTHR12080">
    <property type="entry name" value="SIGNALING LYMPHOCYTIC ACTIVATION MOLECULE"/>
    <property type="match status" value="1"/>
</dbReference>
<evidence type="ECO:0000256" key="3">
    <source>
        <dbReference type="ARBA" id="ARBA00023136"/>
    </source>
</evidence>
<dbReference type="PANTHER" id="PTHR12080:SF92">
    <property type="entry name" value="SLAM FAMILY MEMBER 8"/>
    <property type="match status" value="1"/>
</dbReference>
<dbReference type="InterPro" id="IPR015631">
    <property type="entry name" value="CD2/SLAM_rcpt"/>
</dbReference>
<keyword evidence="3 5" id="KW-0472">Membrane</keyword>
<dbReference type="InterPro" id="IPR036179">
    <property type="entry name" value="Ig-like_dom_sf"/>
</dbReference>
<keyword evidence="5" id="KW-1133">Transmembrane helix</keyword>
<evidence type="ECO:0000313" key="9">
    <source>
        <dbReference type="Proteomes" id="UP001066276"/>
    </source>
</evidence>
<sequence>MAPQPLLALLILKAWLTSVSGHVQLEGFVGENVSISAKVPLDFNITGVIWRHLSSTEKLVAMAFKGSAETTYQSRFFGRARLLPNFTLEIDNLELGDSGTFKALLMDSSGQIETNIVVLTVYEMVNKPRVDVFVSRVEENRSSNSSCDVFLTCTVDKGTAVSYIWKRADHEHGTLSNATHSIFESGRILRVLLHPSQQHMSYSCTAFNPVSQEATSVNPWDSCHITPGAEGPVRENKYFLCIILPLLFVLVSIVLLIARFVKCTGKKKKKEAEAGGEAEELAV</sequence>
<feature type="signal peptide" evidence="6">
    <location>
        <begin position="1"/>
        <end position="21"/>
    </location>
</feature>
<proteinExistence type="predicted"/>
<evidence type="ECO:0000256" key="1">
    <source>
        <dbReference type="ARBA" id="ARBA00004370"/>
    </source>
</evidence>
<reference evidence="8" key="1">
    <citation type="journal article" date="2022" name="bioRxiv">
        <title>Sequencing and chromosome-scale assembly of the giantPleurodeles waltlgenome.</title>
        <authorList>
            <person name="Brown T."/>
            <person name="Elewa A."/>
            <person name="Iarovenko S."/>
            <person name="Subramanian E."/>
            <person name="Araus A.J."/>
            <person name="Petzold A."/>
            <person name="Susuki M."/>
            <person name="Suzuki K.-i.T."/>
            <person name="Hayashi T."/>
            <person name="Toyoda A."/>
            <person name="Oliveira C."/>
            <person name="Osipova E."/>
            <person name="Leigh N.D."/>
            <person name="Simon A."/>
            <person name="Yun M.H."/>
        </authorList>
    </citation>
    <scope>NUCLEOTIDE SEQUENCE</scope>
    <source>
        <strain evidence="8">20211129_DDA</strain>
        <tissue evidence="8">Liver</tissue>
    </source>
</reference>
<evidence type="ECO:0000256" key="6">
    <source>
        <dbReference type="SAM" id="SignalP"/>
    </source>
</evidence>
<evidence type="ECO:0000256" key="2">
    <source>
        <dbReference type="ARBA" id="ARBA00022729"/>
    </source>
</evidence>
<dbReference type="PROSITE" id="PS50835">
    <property type="entry name" value="IG_LIKE"/>
    <property type="match status" value="1"/>
</dbReference>
<dbReference type="SUPFAM" id="SSF48726">
    <property type="entry name" value="Immunoglobulin"/>
    <property type="match status" value="2"/>
</dbReference>
<dbReference type="GO" id="GO:0016020">
    <property type="term" value="C:membrane"/>
    <property type="evidence" value="ECO:0007669"/>
    <property type="project" value="UniProtKB-SubCell"/>
</dbReference>
<keyword evidence="5" id="KW-0812">Transmembrane</keyword>
<keyword evidence="4" id="KW-0325">Glycoprotein</keyword>
<evidence type="ECO:0000256" key="4">
    <source>
        <dbReference type="ARBA" id="ARBA00023180"/>
    </source>
</evidence>
<protein>
    <recommendedName>
        <fullName evidence="7">Ig-like domain-containing protein</fullName>
    </recommendedName>
</protein>
<keyword evidence="9" id="KW-1185">Reference proteome</keyword>
<evidence type="ECO:0000259" key="7">
    <source>
        <dbReference type="PROSITE" id="PS50835"/>
    </source>
</evidence>
<gene>
    <name evidence="8" type="ORF">NDU88_001639</name>
</gene>
<feature type="chain" id="PRO_5043854689" description="Ig-like domain-containing protein" evidence="6">
    <location>
        <begin position="22"/>
        <end position="283"/>
    </location>
</feature>
<dbReference type="AlphaFoldDB" id="A0AAV7KS04"/>
<dbReference type="Proteomes" id="UP001066276">
    <property type="component" value="Chromosome 12"/>
</dbReference>
<dbReference type="InterPro" id="IPR013783">
    <property type="entry name" value="Ig-like_fold"/>
</dbReference>
<dbReference type="EMBL" id="JANPWB010000016">
    <property type="protein sequence ID" value="KAJ1081457.1"/>
    <property type="molecule type" value="Genomic_DNA"/>
</dbReference>
<dbReference type="InterPro" id="IPR007110">
    <property type="entry name" value="Ig-like_dom"/>
</dbReference>
<name>A0AAV7KS04_PLEWA</name>
<keyword evidence="2 6" id="KW-0732">Signal</keyword>
<dbReference type="Gene3D" id="2.60.40.10">
    <property type="entry name" value="Immunoglobulins"/>
    <property type="match status" value="2"/>
</dbReference>
<comment type="caution">
    <text evidence="8">The sequence shown here is derived from an EMBL/GenBank/DDBJ whole genome shotgun (WGS) entry which is preliminary data.</text>
</comment>
<comment type="subcellular location">
    <subcellularLocation>
        <location evidence="1">Membrane</location>
    </subcellularLocation>
</comment>